<organism evidence="2 3">
    <name type="scientific">Apiospora hydei</name>
    <dbReference type="NCBI Taxonomy" id="1337664"/>
    <lineage>
        <taxon>Eukaryota</taxon>
        <taxon>Fungi</taxon>
        <taxon>Dikarya</taxon>
        <taxon>Ascomycota</taxon>
        <taxon>Pezizomycotina</taxon>
        <taxon>Sordariomycetes</taxon>
        <taxon>Xylariomycetidae</taxon>
        <taxon>Amphisphaeriales</taxon>
        <taxon>Apiosporaceae</taxon>
        <taxon>Apiospora</taxon>
    </lineage>
</organism>
<feature type="compositionally biased region" description="Polar residues" evidence="1">
    <location>
        <begin position="157"/>
        <end position="166"/>
    </location>
</feature>
<gene>
    <name evidence="2" type="ORF">PG997_015226</name>
</gene>
<reference evidence="2 3" key="1">
    <citation type="submission" date="2023-01" db="EMBL/GenBank/DDBJ databases">
        <title>Analysis of 21 Apiospora genomes using comparative genomics revels a genus with tremendous synthesis potential of carbohydrate active enzymes and secondary metabolites.</title>
        <authorList>
            <person name="Sorensen T."/>
        </authorList>
    </citation>
    <scope>NUCLEOTIDE SEQUENCE [LARGE SCALE GENOMIC DNA]</scope>
    <source>
        <strain evidence="2 3">CBS 114990</strain>
    </source>
</reference>
<sequence>MRQSIEERTPTPEPDNTRRAMSEPHIISQERLHPIRATTMIAPSSSNNRNKDEDRPPNKRTVSDSAGLEYYQPPTPASLQDNGEEVEDVGYDSEPNMPRNRRPDRDRGDAEQARDMNGDGNRDYFSPSHSHSRRNSGSSQHHHHHHHQRPSSSSSSLANEEATTTEPHIASSSSSATPTTATVSTNATSTTTSPQPGENGEDSVGRHNDGLPPHHHALSICNGGHNNIPTHEDVQNGVEPMIEGGYNSIATNNTMAEPSHRAARPPITHTGSLRKPLPSLPENPDPDMDSDTDHSIGSNLDQE</sequence>
<evidence type="ECO:0000256" key="1">
    <source>
        <dbReference type="SAM" id="MobiDB-lite"/>
    </source>
</evidence>
<feature type="region of interest" description="Disordered" evidence="1">
    <location>
        <begin position="257"/>
        <end position="303"/>
    </location>
</feature>
<feature type="compositionally biased region" description="Acidic residues" evidence="1">
    <location>
        <begin position="82"/>
        <end position="91"/>
    </location>
</feature>
<feature type="compositionally biased region" description="Basic residues" evidence="1">
    <location>
        <begin position="130"/>
        <end position="149"/>
    </location>
</feature>
<accession>A0ABR1UPZ4</accession>
<feature type="compositionally biased region" description="Basic and acidic residues" evidence="1">
    <location>
        <begin position="1"/>
        <end position="33"/>
    </location>
</feature>
<protein>
    <submittedName>
        <fullName evidence="2">UNC-like C-terminal-domain-containing protein</fullName>
    </submittedName>
</protein>
<feature type="compositionally biased region" description="Basic and acidic residues" evidence="1">
    <location>
        <begin position="101"/>
        <end position="122"/>
    </location>
</feature>
<dbReference type="GeneID" id="92052600"/>
<dbReference type="Proteomes" id="UP001433268">
    <property type="component" value="Unassembled WGS sequence"/>
</dbReference>
<dbReference type="EMBL" id="JAQQWN010000011">
    <property type="protein sequence ID" value="KAK8061005.1"/>
    <property type="molecule type" value="Genomic_DNA"/>
</dbReference>
<comment type="caution">
    <text evidence="2">The sequence shown here is derived from an EMBL/GenBank/DDBJ whole genome shotgun (WGS) entry which is preliminary data.</text>
</comment>
<evidence type="ECO:0000313" key="3">
    <source>
        <dbReference type="Proteomes" id="UP001433268"/>
    </source>
</evidence>
<feature type="region of interest" description="Disordered" evidence="1">
    <location>
        <begin position="1"/>
        <end position="233"/>
    </location>
</feature>
<evidence type="ECO:0000313" key="2">
    <source>
        <dbReference type="EMBL" id="KAK8061005.1"/>
    </source>
</evidence>
<name>A0ABR1UPZ4_9PEZI</name>
<feature type="compositionally biased region" description="Low complexity" evidence="1">
    <location>
        <begin position="170"/>
        <end position="193"/>
    </location>
</feature>
<proteinExistence type="predicted"/>
<dbReference type="RefSeq" id="XP_066660425.1">
    <property type="nucleotide sequence ID" value="XM_066819540.1"/>
</dbReference>
<keyword evidence="3" id="KW-1185">Reference proteome</keyword>